<name>M7S808_EUTLA</name>
<dbReference type="OrthoDB" id="4767166at2759"/>
<keyword evidence="3" id="KW-1185">Reference proteome</keyword>
<proteinExistence type="predicted"/>
<accession>M7S808</accession>
<feature type="region of interest" description="Disordered" evidence="1">
    <location>
        <begin position="100"/>
        <end position="123"/>
    </location>
</feature>
<gene>
    <name evidence="2" type="ORF">UCREL1_10827</name>
</gene>
<feature type="compositionally biased region" description="Acidic residues" evidence="1">
    <location>
        <begin position="184"/>
        <end position="193"/>
    </location>
</feature>
<feature type="region of interest" description="Disordered" evidence="1">
    <location>
        <begin position="1"/>
        <end position="73"/>
    </location>
</feature>
<dbReference type="AlphaFoldDB" id="M7S808"/>
<reference evidence="3" key="1">
    <citation type="journal article" date="2013" name="Genome Announc.">
        <title>Draft genome sequence of the grapevine dieback fungus Eutypa lata UCR-EL1.</title>
        <authorList>
            <person name="Blanco-Ulate B."/>
            <person name="Rolshausen P.E."/>
            <person name="Cantu D."/>
        </authorList>
    </citation>
    <scope>NUCLEOTIDE SEQUENCE [LARGE SCALE GENOMIC DNA]</scope>
    <source>
        <strain evidence="3">UCR-EL1</strain>
    </source>
</reference>
<sequence>MAGVIAGFDDKGESRDLVMKGADDNGEPKRPSYRTAQDQSRDEINWGRWVRQPVADPNKDYPQKDVMGSWDFNKPRWIPEQELEPRAGLGDGITQAALQEKTARQPAPAPLSDASKDAIQGMNPSGTIPYISKAKHKVGQREAAYESLRMLAEGAPKSEVKLNCRARRELKRQQQREAAGAAAAEEEAGPSTK</sequence>
<feature type="compositionally biased region" description="Basic and acidic residues" evidence="1">
    <location>
        <begin position="8"/>
        <end position="30"/>
    </location>
</feature>
<dbReference type="KEGG" id="ela:UCREL1_10827"/>
<evidence type="ECO:0000256" key="1">
    <source>
        <dbReference type="SAM" id="MobiDB-lite"/>
    </source>
</evidence>
<dbReference type="Proteomes" id="UP000012174">
    <property type="component" value="Unassembled WGS sequence"/>
</dbReference>
<feature type="region of interest" description="Disordered" evidence="1">
    <location>
        <begin position="167"/>
        <end position="193"/>
    </location>
</feature>
<evidence type="ECO:0000313" key="2">
    <source>
        <dbReference type="EMBL" id="EMR62239.1"/>
    </source>
</evidence>
<protein>
    <submittedName>
        <fullName evidence="2">Uncharacterized protein</fullName>
    </submittedName>
</protein>
<organism evidence="2 3">
    <name type="scientific">Eutypa lata (strain UCR-EL1)</name>
    <name type="common">Grapevine dieback disease fungus</name>
    <name type="synonym">Eutypa armeniacae</name>
    <dbReference type="NCBI Taxonomy" id="1287681"/>
    <lineage>
        <taxon>Eukaryota</taxon>
        <taxon>Fungi</taxon>
        <taxon>Dikarya</taxon>
        <taxon>Ascomycota</taxon>
        <taxon>Pezizomycotina</taxon>
        <taxon>Sordariomycetes</taxon>
        <taxon>Xylariomycetidae</taxon>
        <taxon>Xylariales</taxon>
        <taxon>Diatrypaceae</taxon>
        <taxon>Eutypa</taxon>
    </lineage>
</organism>
<dbReference type="HOGENOM" id="CLU_1408758_0_0_1"/>
<evidence type="ECO:0000313" key="3">
    <source>
        <dbReference type="Proteomes" id="UP000012174"/>
    </source>
</evidence>
<dbReference type="EMBL" id="KB707467">
    <property type="protein sequence ID" value="EMR62239.1"/>
    <property type="molecule type" value="Genomic_DNA"/>
</dbReference>